<organism evidence="1 2">
    <name type="scientific">Paenibacillus eucommiae</name>
    <dbReference type="NCBI Taxonomy" id="1355755"/>
    <lineage>
        <taxon>Bacteria</taxon>
        <taxon>Bacillati</taxon>
        <taxon>Bacillota</taxon>
        <taxon>Bacilli</taxon>
        <taxon>Bacillales</taxon>
        <taxon>Paenibacillaceae</taxon>
        <taxon>Paenibacillus</taxon>
    </lineage>
</organism>
<dbReference type="RefSeq" id="WP_209968978.1">
    <property type="nucleotide sequence ID" value="NZ_JAGGLB010000001.1"/>
</dbReference>
<reference evidence="1 2" key="1">
    <citation type="submission" date="2021-03" db="EMBL/GenBank/DDBJ databases">
        <title>Genomic Encyclopedia of Type Strains, Phase IV (KMG-IV): sequencing the most valuable type-strain genomes for metagenomic binning, comparative biology and taxonomic classification.</title>
        <authorList>
            <person name="Goeker M."/>
        </authorList>
    </citation>
    <scope>NUCLEOTIDE SEQUENCE [LARGE SCALE GENOMIC DNA]</scope>
    <source>
        <strain evidence="1 2">DSM 26048</strain>
    </source>
</reference>
<accession>A0ABS4ING2</accession>
<dbReference type="EMBL" id="JAGGLB010000001">
    <property type="protein sequence ID" value="MBP1988705.1"/>
    <property type="molecule type" value="Genomic_DNA"/>
</dbReference>
<proteinExistence type="predicted"/>
<evidence type="ECO:0000313" key="1">
    <source>
        <dbReference type="EMBL" id="MBP1988705.1"/>
    </source>
</evidence>
<evidence type="ECO:0000313" key="2">
    <source>
        <dbReference type="Proteomes" id="UP001519287"/>
    </source>
</evidence>
<name>A0ABS4ING2_9BACL</name>
<comment type="caution">
    <text evidence="1">The sequence shown here is derived from an EMBL/GenBank/DDBJ whole genome shotgun (WGS) entry which is preliminary data.</text>
</comment>
<gene>
    <name evidence="1" type="ORF">J2Z66_000300</name>
</gene>
<dbReference type="Proteomes" id="UP001519287">
    <property type="component" value="Unassembled WGS sequence"/>
</dbReference>
<keyword evidence="2" id="KW-1185">Reference proteome</keyword>
<sequence length="155" mass="18579">MLLNLFYDSEVGWKYSQYHYDDAARTNYAKDPMQNTMTASYDRWGRQNEVVDPYGNLYRTDYYLYDKSAHQYFIEAQDVSSFRSYSGDLTMRKNYTVQYEDQWGNVISLDKSTYRRSQLGEFEGTIYRETYQYNNVGQSRLRRFSIQCPTICSEI</sequence>
<protein>
    <submittedName>
        <fullName evidence="1">Uncharacterized protein</fullName>
    </submittedName>
</protein>